<dbReference type="Proteomes" id="UP000808337">
    <property type="component" value="Unassembled WGS sequence"/>
</dbReference>
<dbReference type="PANTHER" id="PTHR11920:SF335">
    <property type="entry name" value="GUANYLATE CYCLASE"/>
    <property type="match status" value="1"/>
</dbReference>
<evidence type="ECO:0000256" key="5">
    <source>
        <dbReference type="ARBA" id="ARBA00023136"/>
    </source>
</evidence>
<dbReference type="SMART" id="SM00044">
    <property type="entry name" value="CYCc"/>
    <property type="match status" value="1"/>
</dbReference>
<keyword evidence="5 8" id="KW-0472">Membrane</keyword>
<proteinExistence type="inferred from homology"/>
<dbReference type="AlphaFoldDB" id="A0A9D7SVV9"/>
<evidence type="ECO:0000259" key="9">
    <source>
        <dbReference type="PROSITE" id="PS50125"/>
    </source>
</evidence>
<accession>A0A9D7SVV9</accession>
<keyword evidence="3" id="KW-0547">Nucleotide-binding</keyword>
<evidence type="ECO:0000313" key="10">
    <source>
        <dbReference type="EMBL" id="MBK9982867.1"/>
    </source>
</evidence>
<evidence type="ECO:0000256" key="1">
    <source>
        <dbReference type="ARBA" id="ARBA00004370"/>
    </source>
</evidence>
<dbReference type="PANTHER" id="PTHR11920">
    <property type="entry name" value="GUANYLYL CYCLASE"/>
    <property type="match status" value="1"/>
</dbReference>
<dbReference type="Gene3D" id="1.25.40.10">
    <property type="entry name" value="Tetratricopeptide repeat domain"/>
    <property type="match status" value="1"/>
</dbReference>
<dbReference type="SMART" id="SM00028">
    <property type="entry name" value="TPR"/>
    <property type="match status" value="4"/>
</dbReference>
<evidence type="ECO:0000313" key="11">
    <source>
        <dbReference type="Proteomes" id="UP000808337"/>
    </source>
</evidence>
<dbReference type="InterPro" id="IPR029787">
    <property type="entry name" value="Nucleotide_cyclase"/>
</dbReference>
<evidence type="ECO:0000256" key="6">
    <source>
        <dbReference type="ARBA" id="ARBA00023239"/>
    </source>
</evidence>
<protein>
    <submittedName>
        <fullName evidence="10">Tetratricopeptide repeat protein</fullName>
    </submittedName>
</protein>
<comment type="caution">
    <text evidence="10">The sequence shown here is derived from an EMBL/GenBank/DDBJ whole genome shotgun (WGS) entry which is preliminary data.</text>
</comment>
<dbReference type="InterPro" id="IPR018297">
    <property type="entry name" value="A/G_cyclase_CS"/>
</dbReference>
<reference evidence="10 11" key="1">
    <citation type="submission" date="2020-10" db="EMBL/GenBank/DDBJ databases">
        <title>Connecting structure to function with the recovery of over 1000 high-quality activated sludge metagenome-assembled genomes encoding full-length rRNA genes using long-read sequencing.</title>
        <authorList>
            <person name="Singleton C.M."/>
            <person name="Petriglieri F."/>
            <person name="Kristensen J.M."/>
            <person name="Kirkegaard R.H."/>
            <person name="Michaelsen T.Y."/>
            <person name="Andersen M.H."/>
            <person name="Karst S.M."/>
            <person name="Dueholm M.S."/>
            <person name="Nielsen P.H."/>
            <person name="Albertsen M."/>
        </authorList>
    </citation>
    <scope>NUCLEOTIDE SEQUENCE [LARGE SCALE GENOMIC DNA]</scope>
    <source>
        <strain evidence="10">Ribe_18-Q3-R11-54_MAXAC.273</strain>
    </source>
</reference>
<dbReference type="InterPro" id="IPR019734">
    <property type="entry name" value="TPR_rpt"/>
</dbReference>
<comment type="similarity">
    <text evidence="7">Belongs to the adenylyl cyclase class-4/guanylyl cyclase family.</text>
</comment>
<dbReference type="GO" id="GO:0004016">
    <property type="term" value="F:adenylate cyclase activity"/>
    <property type="evidence" value="ECO:0007669"/>
    <property type="project" value="UniProtKB-ARBA"/>
</dbReference>
<gene>
    <name evidence="10" type="ORF">IPP15_10685</name>
</gene>
<evidence type="ECO:0000256" key="4">
    <source>
        <dbReference type="ARBA" id="ARBA00022989"/>
    </source>
</evidence>
<evidence type="ECO:0000256" key="3">
    <source>
        <dbReference type="ARBA" id="ARBA00022741"/>
    </source>
</evidence>
<dbReference type="Pfam" id="PF00211">
    <property type="entry name" value="Guanylate_cyc"/>
    <property type="match status" value="1"/>
</dbReference>
<dbReference type="InterPro" id="IPR050401">
    <property type="entry name" value="Cyclic_nucleotide_synthase"/>
</dbReference>
<dbReference type="InterPro" id="IPR011990">
    <property type="entry name" value="TPR-like_helical_dom_sf"/>
</dbReference>
<keyword evidence="4 8" id="KW-1133">Transmembrane helix</keyword>
<dbReference type="GO" id="GO:0009190">
    <property type="term" value="P:cyclic nucleotide biosynthetic process"/>
    <property type="evidence" value="ECO:0007669"/>
    <property type="project" value="InterPro"/>
</dbReference>
<dbReference type="SUPFAM" id="SSF48452">
    <property type="entry name" value="TPR-like"/>
    <property type="match status" value="2"/>
</dbReference>
<dbReference type="GO" id="GO:0016020">
    <property type="term" value="C:membrane"/>
    <property type="evidence" value="ECO:0007669"/>
    <property type="project" value="UniProtKB-SubCell"/>
</dbReference>
<sequence>MMEIRTRAPGYLLKGREETLITRVGTRKRVNAGLKKIMIVKPLTRYLLQGLFLIVPFFMKAQSETAIKRNWADSINQLLYTDPNIDSKTKLSLADSAAQIFNKQRDTCNQIFSRILEARYLDRIGKPDSALVQLYWASKFYRQRCDSLTLMFLFSNLINVYLSLGEFNRVDSVGRIALSSWNPSWKKKDSRFSILNNLAIAQASTGDVNKATSTFHQAYDEAVLDNFAKYEQKALINLGSIKGMTKDLDSAYFFFSKAANIALKNVDKYEYMTLLTNLANLDKERGRYKEAIVTLDSTYAMADRLKNVEILANVQNARADLYAKMKDFEKAYDFLRKYIKTHEQFLNEERVKAVTEMMEKYESEKKARQIQQLQLDKLDASLKTERITNTRNHYLYLGLVVFLIAVGSLGRLRYVHRSRSAIQREKDISEGLLLNILPSAVAEELKLKGHAEAKHYDLATILFSDFKSFTTISERLSAKDLVEEINFCFKAFDGIMTRYGIEKIKTIGDSYMAAGAIPDMNTASPLDVVMAAIEMQQVITNRKKERDEQQQPAFEMRVGIHSGPVVAGIVGVKKFQYDIWGDTVNTASRMESSSEVGQVNISDATYQLIKDNPQLVFTYRGKVQAKGKGEMPMYFVTLAA</sequence>
<dbReference type="SUPFAM" id="SSF55073">
    <property type="entry name" value="Nucleotide cyclase"/>
    <property type="match status" value="1"/>
</dbReference>
<dbReference type="GO" id="GO:0000166">
    <property type="term" value="F:nucleotide binding"/>
    <property type="evidence" value="ECO:0007669"/>
    <property type="project" value="UniProtKB-KW"/>
</dbReference>
<dbReference type="Pfam" id="PF13181">
    <property type="entry name" value="TPR_8"/>
    <property type="match status" value="1"/>
</dbReference>
<feature type="transmembrane region" description="Helical" evidence="8">
    <location>
        <begin position="394"/>
        <end position="414"/>
    </location>
</feature>
<dbReference type="PROSITE" id="PS50125">
    <property type="entry name" value="GUANYLATE_CYCLASE_2"/>
    <property type="match status" value="1"/>
</dbReference>
<dbReference type="EMBL" id="JADKGY010000008">
    <property type="protein sequence ID" value="MBK9982867.1"/>
    <property type="molecule type" value="Genomic_DNA"/>
</dbReference>
<evidence type="ECO:0000256" key="7">
    <source>
        <dbReference type="RuleBase" id="RU000405"/>
    </source>
</evidence>
<name>A0A9D7SVV9_9BACT</name>
<feature type="domain" description="Guanylate cyclase" evidence="9">
    <location>
        <begin position="460"/>
        <end position="591"/>
    </location>
</feature>
<evidence type="ECO:0000256" key="2">
    <source>
        <dbReference type="ARBA" id="ARBA00022692"/>
    </source>
</evidence>
<dbReference type="PROSITE" id="PS00452">
    <property type="entry name" value="GUANYLATE_CYCLASE_1"/>
    <property type="match status" value="1"/>
</dbReference>
<dbReference type="Gene3D" id="3.30.70.1230">
    <property type="entry name" value="Nucleotide cyclase"/>
    <property type="match status" value="1"/>
</dbReference>
<dbReference type="InterPro" id="IPR001054">
    <property type="entry name" value="A/G_cyclase"/>
</dbReference>
<evidence type="ECO:0000256" key="8">
    <source>
        <dbReference type="SAM" id="Phobius"/>
    </source>
</evidence>
<organism evidence="10 11">
    <name type="scientific">Candidatus Opimibacter skivensis</name>
    <dbReference type="NCBI Taxonomy" id="2982028"/>
    <lineage>
        <taxon>Bacteria</taxon>
        <taxon>Pseudomonadati</taxon>
        <taxon>Bacteroidota</taxon>
        <taxon>Saprospiria</taxon>
        <taxon>Saprospirales</taxon>
        <taxon>Saprospiraceae</taxon>
        <taxon>Candidatus Opimibacter</taxon>
    </lineage>
</organism>
<dbReference type="CDD" id="cd07302">
    <property type="entry name" value="CHD"/>
    <property type="match status" value="1"/>
</dbReference>
<keyword evidence="6 7" id="KW-0456">Lyase</keyword>
<keyword evidence="2 8" id="KW-0812">Transmembrane</keyword>
<dbReference type="GO" id="GO:0035556">
    <property type="term" value="P:intracellular signal transduction"/>
    <property type="evidence" value="ECO:0007669"/>
    <property type="project" value="InterPro"/>
</dbReference>
<comment type="subcellular location">
    <subcellularLocation>
        <location evidence="1">Membrane</location>
    </subcellularLocation>
</comment>